<dbReference type="EMBL" id="BGPR01000919">
    <property type="protein sequence ID" value="GBM40135.1"/>
    <property type="molecule type" value="Genomic_DNA"/>
</dbReference>
<organism evidence="1 2">
    <name type="scientific">Araneus ventricosus</name>
    <name type="common">Orbweaver spider</name>
    <name type="synonym">Epeira ventricosa</name>
    <dbReference type="NCBI Taxonomy" id="182803"/>
    <lineage>
        <taxon>Eukaryota</taxon>
        <taxon>Metazoa</taxon>
        <taxon>Ecdysozoa</taxon>
        <taxon>Arthropoda</taxon>
        <taxon>Chelicerata</taxon>
        <taxon>Arachnida</taxon>
        <taxon>Araneae</taxon>
        <taxon>Araneomorphae</taxon>
        <taxon>Entelegynae</taxon>
        <taxon>Araneoidea</taxon>
        <taxon>Araneidae</taxon>
        <taxon>Araneus</taxon>
    </lineage>
</organism>
<gene>
    <name evidence="1" type="ORF">AVEN_25972_1</name>
</gene>
<protein>
    <submittedName>
        <fullName evidence="1">Uncharacterized protein</fullName>
    </submittedName>
</protein>
<keyword evidence="2" id="KW-1185">Reference proteome</keyword>
<proteinExistence type="predicted"/>
<accession>A0A4Y2FI67</accession>
<sequence length="85" mass="9868">MHIDNSVPITFALDDDYIIDYVLIEERSEEEAEDEDDKQTKKITLFKSLNPSFFWLESAGINYSNDMNIKVGPFLSFWELGFPAI</sequence>
<reference evidence="1 2" key="1">
    <citation type="journal article" date="2019" name="Sci. Rep.">
        <title>Orb-weaving spider Araneus ventricosus genome elucidates the spidroin gene catalogue.</title>
        <authorList>
            <person name="Kono N."/>
            <person name="Nakamura H."/>
            <person name="Ohtoshi R."/>
            <person name="Moran D.A.P."/>
            <person name="Shinohara A."/>
            <person name="Yoshida Y."/>
            <person name="Fujiwara M."/>
            <person name="Mori M."/>
            <person name="Tomita M."/>
            <person name="Arakawa K."/>
        </authorList>
    </citation>
    <scope>NUCLEOTIDE SEQUENCE [LARGE SCALE GENOMIC DNA]</scope>
</reference>
<name>A0A4Y2FI67_ARAVE</name>
<dbReference type="AlphaFoldDB" id="A0A4Y2FI67"/>
<dbReference type="Proteomes" id="UP000499080">
    <property type="component" value="Unassembled WGS sequence"/>
</dbReference>
<evidence type="ECO:0000313" key="1">
    <source>
        <dbReference type="EMBL" id="GBM40135.1"/>
    </source>
</evidence>
<evidence type="ECO:0000313" key="2">
    <source>
        <dbReference type="Proteomes" id="UP000499080"/>
    </source>
</evidence>
<comment type="caution">
    <text evidence="1">The sequence shown here is derived from an EMBL/GenBank/DDBJ whole genome shotgun (WGS) entry which is preliminary data.</text>
</comment>